<dbReference type="Gene3D" id="1.50.10.10">
    <property type="match status" value="1"/>
</dbReference>
<dbReference type="InterPro" id="IPR012341">
    <property type="entry name" value="6hp_glycosidase-like_sf"/>
</dbReference>
<feature type="domain" description="Glycogen debranching enzyme central" evidence="21">
    <location>
        <begin position="788"/>
        <end position="1024"/>
    </location>
</feature>
<dbReference type="Proteomes" id="UP000242525">
    <property type="component" value="Unassembled WGS sequence"/>
</dbReference>
<evidence type="ECO:0000259" key="20">
    <source>
        <dbReference type="Pfam" id="PF14701"/>
    </source>
</evidence>
<dbReference type="InterPro" id="IPR017853">
    <property type="entry name" value="GH"/>
</dbReference>
<dbReference type="InterPro" id="IPR006421">
    <property type="entry name" value="Glycogen_debranch_met"/>
</dbReference>
<comment type="similarity">
    <text evidence="15">Belongs to the glycogen debranching enzyme family.</text>
</comment>
<evidence type="ECO:0000256" key="9">
    <source>
        <dbReference type="ARBA" id="ARBA00022676"/>
    </source>
</evidence>
<evidence type="ECO:0000256" key="15">
    <source>
        <dbReference type="ARBA" id="ARBA00025780"/>
    </source>
</evidence>
<dbReference type="FunFam" id="1.50.10.10:FF:000039">
    <property type="entry name" value="Glycogen debranching enzyme Gdb1, putative"/>
    <property type="match status" value="1"/>
</dbReference>
<evidence type="ECO:0000313" key="23">
    <source>
        <dbReference type="Proteomes" id="UP000242525"/>
    </source>
</evidence>
<dbReference type="SUPFAM" id="SSF48208">
    <property type="entry name" value="Six-hairpin glycosidases"/>
    <property type="match status" value="1"/>
</dbReference>
<keyword evidence="14" id="KW-0326">Glycosidase</keyword>
<evidence type="ECO:0000256" key="13">
    <source>
        <dbReference type="ARBA" id="ARBA00023268"/>
    </source>
</evidence>
<keyword evidence="11" id="KW-0378">Hydrolase</keyword>
<evidence type="ECO:0000256" key="2">
    <source>
        <dbReference type="ARBA" id="ARBA00000927"/>
    </source>
</evidence>
<dbReference type="InterPro" id="IPR032792">
    <property type="entry name" value="AGL_glucanoTrfase"/>
</dbReference>
<protein>
    <recommendedName>
        <fullName evidence="7">Glycogen debranching enzyme</fullName>
        <ecNumber evidence="5">2.4.1.25</ecNumber>
        <ecNumber evidence="6">3.2.1.33</ecNumber>
    </recommendedName>
    <alternativeName>
        <fullName evidence="16">Glycogen debrancher</fullName>
    </alternativeName>
</protein>
<evidence type="ECO:0000259" key="18">
    <source>
        <dbReference type="Pfam" id="PF06202"/>
    </source>
</evidence>
<dbReference type="InterPro" id="IPR029436">
    <property type="entry name" value="AGL_euk_N"/>
</dbReference>
<keyword evidence="13" id="KW-0511">Multifunctional enzyme</keyword>
<evidence type="ECO:0000256" key="14">
    <source>
        <dbReference type="ARBA" id="ARBA00023295"/>
    </source>
</evidence>
<evidence type="ECO:0000256" key="1">
    <source>
        <dbReference type="ARBA" id="ARBA00000439"/>
    </source>
</evidence>
<dbReference type="FunFam" id="3.20.20.80:FF:000242">
    <property type="entry name" value="Glycogen debranching enzyme Gdb1, putative"/>
    <property type="match status" value="1"/>
</dbReference>
<feature type="region of interest" description="Disordered" evidence="17">
    <location>
        <begin position="1"/>
        <end position="20"/>
    </location>
</feature>
<dbReference type="GO" id="GO:0005978">
    <property type="term" value="P:glycogen biosynthetic process"/>
    <property type="evidence" value="ECO:0007669"/>
    <property type="project" value="UniProtKB-KW"/>
</dbReference>
<dbReference type="NCBIfam" id="TIGR01531">
    <property type="entry name" value="glyc_debranch"/>
    <property type="match status" value="1"/>
</dbReference>
<dbReference type="OrthoDB" id="10248904at2759"/>
<keyword evidence="12" id="KW-0320">Glycogen biosynthesis</keyword>
<dbReference type="EC" id="2.4.1.25" evidence="5"/>
<evidence type="ECO:0000256" key="7">
    <source>
        <dbReference type="ARBA" id="ARBA00020723"/>
    </source>
</evidence>
<keyword evidence="9" id="KW-0328">Glycosyltransferase</keyword>
<name>A0A0J9XHF4_GEOCN</name>
<dbReference type="GO" id="GO:0004134">
    <property type="term" value="F:4-alpha-glucanotransferase activity"/>
    <property type="evidence" value="ECO:0007669"/>
    <property type="project" value="UniProtKB-EC"/>
</dbReference>
<dbReference type="InterPro" id="IPR032790">
    <property type="entry name" value="GDE_C"/>
</dbReference>
<dbReference type="GO" id="GO:0004135">
    <property type="term" value="F:amylo-alpha-1,6-glucosidase activity"/>
    <property type="evidence" value="ECO:0007669"/>
    <property type="project" value="UniProtKB-EC"/>
</dbReference>
<comment type="catalytic activity">
    <reaction evidence="2">
        <text>Hydrolysis of (1-&gt;6)-alpha-D-glucosidic branch linkages in glycogen phosphorylase limit dextrin.</text>
        <dbReference type="EC" id="3.2.1.33"/>
    </reaction>
</comment>
<dbReference type="Pfam" id="PF14699">
    <property type="entry name" value="hGDE_N"/>
    <property type="match status" value="1"/>
</dbReference>
<evidence type="ECO:0000256" key="4">
    <source>
        <dbReference type="ARBA" id="ARBA00004496"/>
    </source>
</evidence>
<proteinExistence type="inferred from homology"/>
<dbReference type="EMBL" id="CCBN010000017">
    <property type="protein sequence ID" value="CDO56839.1"/>
    <property type="molecule type" value="Genomic_DNA"/>
</dbReference>
<gene>
    <name evidence="22" type="ORF">BN980_GECA17s00813g</name>
</gene>
<keyword evidence="8" id="KW-0963">Cytoplasm</keyword>
<dbReference type="Pfam" id="PF14701">
    <property type="entry name" value="hDGE_amylase"/>
    <property type="match status" value="1"/>
</dbReference>
<dbReference type="STRING" id="1173061.A0A0J9XHF4"/>
<comment type="catalytic activity">
    <reaction evidence="1">
        <text>Transfers a segment of a (1-&gt;4)-alpha-D-glucan to a new position in an acceptor, which may be glucose or a (1-&gt;4)-alpha-D-glucan.</text>
        <dbReference type="EC" id="2.4.1.25"/>
    </reaction>
</comment>
<evidence type="ECO:0000313" key="22">
    <source>
        <dbReference type="EMBL" id="CDO56839.1"/>
    </source>
</evidence>
<evidence type="ECO:0000256" key="3">
    <source>
        <dbReference type="ARBA" id="ARBA00003530"/>
    </source>
</evidence>
<dbReference type="Pfam" id="PF06202">
    <property type="entry name" value="GDE_C"/>
    <property type="match status" value="1"/>
</dbReference>
<evidence type="ECO:0000259" key="21">
    <source>
        <dbReference type="Pfam" id="PF14702"/>
    </source>
</evidence>
<evidence type="ECO:0000256" key="16">
    <source>
        <dbReference type="ARBA" id="ARBA00031477"/>
    </source>
</evidence>
<comment type="subcellular location">
    <subcellularLocation>
        <location evidence="4">Cytoplasm</location>
    </subcellularLocation>
</comment>
<evidence type="ECO:0000256" key="17">
    <source>
        <dbReference type="SAM" id="MobiDB-lite"/>
    </source>
</evidence>
<feature type="domain" description="Eukaryotic glycogen debranching enzyme N-terminal" evidence="19">
    <location>
        <begin position="35"/>
        <end position="101"/>
    </location>
</feature>
<reference evidence="22" key="1">
    <citation type="submission" date="2014-03" db="EMBL/GenBank/DDBJ databases">
        <authorList>
            <person name="Casaregola S."/>
        </authorList>
    </citation>
    <scope>NUCLEOTIDE SEQUENCE [LARGE SCALE GENOMIC DNA]</scope>
    <source>
        <strain evidence="22">CLIB 918</strain>
    </source>
</reference>
<dbReference type="Pfam" id="PF14702">
    <property type="entry name" value="hGDE_central"/>
    <property type="match status" value="1"/>
</dbReference>
<evidence type="ECO:0000256" key="5">
    <source>
        <dbReference type="ARBA" id="ARBA00012560"/>
    </source>
</evidence>
<sequence>MEVFTLPLSESGEPIPSGQSQLIKLPPSSDNPYILRFVIFSASEIVNKGIIHCNVPPPGVEFNRFKYYPHPIKANFHNETQIDIVISSSGAFSYFITFLPVTDPYFNPDYVEIAINTQNENSDDFYEQNANLSRYSLSPTSSSVSLKNLSKTTSSLEISEQSSPADSSQYLAVPQDTSDVISLQEEPTQKVRNEYLEDVSRSCTNKFYFTVSAGFKLDGQPLSLNSLNIQSVVSKWMGPQDTWKHKLELIKEKGYNMIHFTPLQERGQSNSPYSIYDQLVFDPGHFPNGEKDVADLVFYMEHNLKLLSMTDIVFNHTANNSDWLKDHPEAGYSSITAPHLNPAIDLDNSLLEFSDNLKTLGYPTFLYSMDDLYKIMEGIKSHVLPMVKLWEYYVVDVEAIKREVLDNWGKLSSINVSIPDDVKADLKKLARFTVDYASVGFDHFGHARFKRSLDKKRFIPILIALLPNEPSLDDVAKQATSILNEVNLPLYQEYDADVNEIQSQLFNRINFTRLDPNGPKFGEINHENPLIETYFTRVKTRPVGKVVELANNGWIWNGNPLIDFASEKSKAYLRREVIIWGDCVKLRYGNHPSESPYLWDRMTKYTQLLAKYFHGFRVDNCHSTPLHVGEYFLDKARLVRSNLYVAAELFTGSEDTDRIFVERLGITSLIREAMQAWSVEELSRLVHRHGGRPIGSFSKQPVYTYEKFGTNCESLHLVRSSSIHALFMDCTHDNLMPAQKRTVEDTLPNAALVSMCACSVGSVMGYDEGYPKLLEIVTEKREYTFGGGITKIKRILSDVHTEMGQLNANEMHVHHEGQYITVHRINSRTGEGWFLVARTKFGDEGYQRINDISLKGITAECHLSVALKRTGDPKYDPEFITGIPTEVVELDHPTIKFDEANDETTISFNSDFPQGSIVLLRTSIRKIDKDLDTFVRTGADEAIANMDLLDLNIILYRCDSEERDSSGGADGVYDIPNYGELKYAGLVGWMQPLLKMINDNNLAHLICEHLRDGLWALDYSVNRLYKYEKQFPNIRPYIDWLKSRFDAIRELPPFMIPRYFALIKVNAFIACRNRCFSLASSYVSSGTFFLQLISLTSVQMVGKVPSTSLVPFKTVGSMAAGLPFFSHDYMRCWGRDVFISLRGLLICVGRHEEAKQHILSFAATLKHGLIPNLLDAGRNPRYNARDATWFFTQVLQEYANEVPDGYSIFNETVKRRFPLNDDYVPIDDPRAFSETSTIAEIYYEILARHAKGIEFREANAGPNLDSQMKDEGFNQKIYVDWSTGFVFGGNEYNCGTWMDKMGESEKAGNKGFPGTPRTGAAVEITGLLKSTVRFAIELSKKGILKHDYVVNQHGDQVTFQAWNDKIQETFECAYYVPLNADDDSNYDIDRQVVHRRGIYKDLYRSTNTYEDYQLRPNFTIAMVVAPELFVVDHAINAIAMADQILRGPVGMATLDPDDLNYRPYYNNSEDSTDFQTAKGRNYHQGPEWVWCTGYFLRAFLKFDILKKQQDGYTEESLVETFQQISRRLNGHREWLRSSPWFGLTELTNKNGQFCQDSSPTQAWSTATLIDLFRDSREYTSSFELF</sequence>
<feature type="domain" description="Glycogen debranching enzyme C-terminal" evidence="18">
    <location>
        <begin position="1098"/>
        <end position="1569"/>
    </location>
</feature>
<dbReference type="SUPFAM" id="SSF51445">
    <property type="entry name" value="(Trans)glycosidases"/>
    <property type="match status" value="1"/>
</dbReference>
<dbReference type="InterPro" id="IPR010401">
    <property type="entry name" value="AGL/Gdb1"/>
</dbReference>
<dbReference type="PANTHER" id="PTHR10569:SF2">
    <property type="entry name" value="GLYCOGEN DEBRANCHING ENZYME"/>
    <property type="match status" value="1"/>
</dbReference>
<dbReference type="CDD" id="cd11327">
    <property type="entry name" value="AmyAc_Glg_debranch_2"/>
    <property type="match status" value="1"/>
</dbReference>
<dbReference type="Gene3D" id="3.20.20.80">
    <property type="entry name" value="Glycosidases"/>
    <property type="match status" value="2"/>
</dbReference>
<evidence type="ECO:0000256" key="6">
    <source>
        <dbReference type="ARBA" id="ARBA00012778"/>
    </source>
</evidence>
<comment type="caution">
    <text evidence="22">The sequence shown here is derived from an EMBL/GenBank/DDBJ whole genome shotgun (WGS) entry which is preliminary data.</text>
</comment>
<evidence type="ECO:0000256" key="12">
    <source>
        <dbReference type="ARBA" id="ARBA00023056"/>
    </source>
</evidence>
<accession>A0A0J9XHF4</accession>
<organism evidence="22 23">
    <name type="scientific">Geotrichum candidum</name>
    <name type="common">Oospora lactis</name>
    <name type="synonym">Dipodascus geotrichum</name>
    <dbReference type="NCBI Taxonomy" id="1173061"/>
    <lineage>
        <taxon>Eukaryota</taxon>
        <taxon>Fungi</taxon>
        <taxon>Dikarya</taxon>
        <taxon>Ascomycota</taxon>
        <taxon>Saccharomycotina</taxon>
        <taxon>Dipodascomycetes</taxon>
        <taxon>Dipodascales</taxon>
        <taxon>Dipodascaceae</taxon>
        <taxon>Geotrichum</taxon>
    </lineage>
</organism>
<dbReference type="GO" id="GO:0005980">
    <property type="term" value="P:glycogen catabolic process"/>
    <property type="evidence" value="ECO:0007669"/>
    <property type="project" value="InterPro"/>
</dbReference>
<evidence type="ECO:0000256" key="11">
    <source>
        <dbReference type="ARBA" id="ARBA00022801"/>
    </source>
</evidence>
<keyword evidence="23" id="KW-1185">Reference proteome</keyword>
<evidence type="ECO:0000259" key="19">
    <source>
        <dbReference type="Pfam" id="PF14699"/>
    </source>
</evidence>
<dbReference type="InterPro" id="IPR008928">
    <property type="entry name" value="6-hairpin_glycosidase_sf"/>
</dbReference>
<feature type="domain" description="Glycogen debranching enzyme glucanotransferase" evidence="20">
    <location>
        <begin position="221"/>
        <end position="644"/>
    </location>
</feature>
<comment type="function">
    <text evidence="3">Multifunctional enzyme acting as 1,4-alpha-D-glucan:1,4-alpha-D-glucan 4-alpha-D-glycosyltransferase and amylo-1,6-glucosidase in glycogen degradation.</text>
</comment>
<dbReference type="PANTHER" id="PTHR10569">
    <property type="entry name" value="GLYCOGEN DEBRANCHING ENZYME"/>
    <property type="match status" value="1"/>
</dbReference>
<dbReference type="EC" id="3.2.1.33" evidence="6"/>
<dbReference type="GO" id="GO:0005737">
    <property type="term" value="C:cytoplasm"/>
    <property type="evidence" value="ECO:0007669"/>
    <property type="project" value="UniProtKB-SubCell"/>
</dbReference>
<evidence type="ECO:0000256" key="10">
    <source>
        <dbReference type="ARBA" id="ARBA00022679"/>
    </source>
</evidence>
<dbReference type="InterPro" id="IPR032788">
    <property type="entry name" value="AGL_central"/>
</dbReference>
<evidence type="ECO:0000256" key="8">
    <source>
        <dbReference type="ARBA" id="ARBA00022490"/>
    </source>
</evidence>
<dbReference type="FunFam" id="3.20.20.80:FF:000070">
    <property type="entry name" value="GDB1p Glycogen debranching enzyme"/>
    <property type="match status" value="1"/>
</dbReference>
<keyword evidence="10" id="KW-0808">Transferase</keyword>